<dbReference type="InterPro" id="IPR014030">
    <property type="entry name" value="Ketoacyl_synth_N"/>
</dbReference>
<evidence type="ECO:0000256" key="2">
    <source>
        <dbReference type="ARBA" id="ARBA00022679"/>
    </source>
</evidence>
<accession>A0AAV4LHF4</accession>
<sequence>MTRIVITGYGVKAPGVSNRDEFRKVLEKGICTQEVLQGIGPKNSSIVCGVIHENFEIISGKKYNRYPRVSQLAIAATVDAVEMAGLHNLNDCRIAVIIGTSTGGYREFESSITYTTNDTYDNFPYWTAGLVNMHSVSSAVAAHLGIKPQAFTLSTGCTASTDAVLMGQLLLESNKADVCIVGGAETPLSRIVIYSLARLNLLPIDKDVNQSGVPFSSKHNGFVISEGAGVLILEREVDAVSRKAPILGVIHPVSTNNDGVSINGMDRTGKTMISALKNAIGDITPTYLNSQALGLKDNDRIDSIAHQTLFGTSIPITSIKGMIGHAFGASGALQIISSLLSIEHGFIPPTIKSSGEGYSHLPIVFQTRYCEVSHVAITSHGYGGNNACVLLSKY</sequence>
<reference evidence="5" key="1">
    <citation type="journal article" date="2023" name="Int. J. Syst. Evol. Microbiol.">
        <title>Collibacillus ludicampi gen. nov., sp. nov., a new soil bacterium of the family Alicyclobacillaceae.</title>
        <authorList>
            <person name="Jojima T."/>
            <person name="Ioku Y."/>
            <person name="Fukuta Y."/>
            <person name="Shirasaka N."/>
            <person name="Matsumura Y."/>
            <person name="Mori M."/>
        </authorList>
    </citation>
    <scope>NUCLEOTIDE SEQUENCE</scope>
    <source>
        <strain evidence="5">TP075</strain>
    </source>
</reference>
<dbReference type="SUPFAM" id="SSF53901">
    <property type="entry name" value="Thiolase-like"/>
    <property type="match status" value="2"/>
</dbReference>
<dbReference type="GO" id="GO:0004315">
    <property type="term" value="F:3-oxoacyl-[acyl-carrier-protein] synthase activity"/>
    <property type="evidence" value="ECO:0007669"/>
    <property type="project" value="TreeGrafter"/>
</dbReference>
<dbReference type="GO" id="GO:0005829">
    <property type="term" value="C:cytosol"/>
    <property type="evidence" value="ECO:0007669"/>
    <property type="project" value="TreeGrafter"/>
</dbReference>
<evidence type="ECO:0000313" key="5">
    <source>
        <dbReference type="EMBL" id="GIM47270.1"/>
    </source>
</evidence>
<dbReference type="RefSeq" id="WP_282200281.1">
    <property type="nucleotide sequence ID" value="NZ_BOQE01000001.1"/>
</dbReference>
<evidence type="ECO:0000313" key="6">
    <source>
        <dbReference type="Proteomes" id="UP001057291"/>
    </source>
</evidence>
<feature type="domain" description="Ketosynthase family 3 (KS3)" evidence="4">
    <location>
        <begin position="1"/>
        <end position="393"/>
    </location>
</feature>
<dbReference type="InterPro" id="IPR016039">
    <property type="entry name" value="Thiolase-like"/>
</dbReference>
<dbReference type="InterPro" id="IPR000794">
    <property type="entry name" value="Beta-ketoacyl_synthase"/>
</dbReference>
<evidence type="ECO:0000259" key="4">
    <source>
        <dbReference type="PROSITE" id="PS52004"/>
    </source>
</evidence>
<dbReference type="PROSITE" id="PS52004">
    <property type="entry name" value="KS3_2"/>
    <property type="match status" value="1"/>
</dbReference>
<comment type="caution">
    <text evidence="5">The sequence shown here is derived from an EMBL/GenBank/DDBJ whole genome shotgun (WGS) entry which is preliminary data.</text>
</comment>
<evidence type="ECO:0000256" key="1">
    <source>
        <dbReference type="ARBA" id="ARBA00008467"/>
    </source>
</evidence>
<dbReference type="PANTHER" id="PTHR11712:SF336">
    <property type="entry name" value="3-OXOACYL-[ACYL-CARRIER-PROTEIN] SYNTHASE, MITOCHONDRIAL"/>
    <property type="match status" value="1"/>
</dbReference>
<protein>
    <submittedName>
        <fullName evidence="5">3-oxoacyl-[acyl-carrier-protein] synthase 2</fullName>
    </submittedName>
</protein>
<dbReference type="Gene3D" id="3.40.47.10">
    <property type="match status" value="1"/>
</dbReference>
<evidence type="ECO:0000256" key="3">
    <source>
        <dbReference type="RuleBase" id="RU003694"/>
    </source>
</evidence>
<dbReference type="InterPro" id="IPR020841">
    <property type="entry name" value="PKS_Beta-ketoAc_synthase_dom"/>
</dbReference>
<organism evidence="5 6">
    <name type="scientific">Collibacillus ludicampi</name>
    <dbReference type="NCBI Taxonomy" id="2771369"/>
    <lineage>
        <taxon>Bacteria</taxon>
        <taxon>Bacillati</taxon>
        <taxon>Bacillota</taxon>
        <taxon>Bacilli</taxon>
        <taxon>Bacillales</taxon>
        <taxon>Alicyclobacillaceae</taxon>
        <taxon>Collibacillus</taxon>
    </lineage>
</organism>
<dbReference type="InterPro" id="IPR014031">
    <property type="entry name" value="Ketoacyl_synth_C"/>
</dbReference>
<dbReference type="Pfam" id="PF02801">
    <property type="entry name" value="Ketoacyl-synt_C"/>
    <property type="match status" value="1"/>
</dbReference>
<dbReference type="Proteomes" id="UP001057291">
    <property type="component" value="Unassembled WGS sequence"/>
</dbReference>
<proteinExistence type="inferred from homology"/>
<dbReference type="GO" id="GO:0006633">
    <property type="term" value="P:fatty acid biosynthetic process"/>
    <property type="evidence" value="ECO:0007669"/>
    <property type="project" value="TreeGrafter"/>
</dbReference>
<comment type="similarity">
    <text evidence="1 3">Belongs to the thiolase-like superfamily. Beta-ketoacyl-ACP synthases family.</text>
</comment>
<dbReference type="PANTHER" id="PTHR11712">
    <property type="entry name" value="POLYKETIDE SYNTHASE-RELATED"/>
    <property type="match status" value="1"/>
</dbReference>
<dbReference type="AlphaFoldDB" id="A0AAV4LHF4"/>
<dbReference type="EMBL" id="BOQE01000001">
    <property type="protein sequence ID" value="GIM47270.1"/>
    <property type="molecule type" value="Genomic_DNA"/>
</dbReference>
<name>A0AAV4LHF4_9BACL</name>
<gene>
    <name evidence="5" type="ORF">DNHGIG_28190</name>
</gene>
<dbReference type="SMART" id="SM00825">
    <property type="entry name" value="PKS_KS"/>
    <property type="match status" value="1"/>
</dbReference>
<dbReference type="Pfam" id="PF00109">
    <property type="entry name" value="ketoacyl-synt"/>
    <property type="match status" value="1"/>
</dbReference>
<keyword evidence="6" id="KW-1185">Reference proteome</keyword>
<keyword evidence="2 3" id="KW-0808">Transferase</keyword>